<dbReference type="GO" id="GO:0016887">
    <property type="term" value="F:ATP hydrolysis activity"/>
    <property type="evidence" value="ECO:0007669"/>
    <property type="project" value="InterPro"/>
</dbReference>
<dbReference type="AlphaFoldDB" id="A0A3E2BJP5"/>
<dbReference type="EMBL" id="QUAH01000017">
    <property type="protein sequence ID" value="RFT14882.1"/>
    <property type="molecule type" value="Genomic_DNA"/>
</dbReference>
<accession>A0A3E2BJP5</accession>
<evidence type="ECO:0000259" key="5">
    <source>
        <dbReference type="PROSITE" id="PS50893"/>
    </source>
</evidence>
<organism evidence="6 7">
    <name type="scientific">Candidatus Saccharicenans subterraneus</name>
    <dbReference type="NCBI Taxonomy" id="2508984"/>
    <lineage>
        <taxon>Bacteria</taxon>
        <taxon>Candidatus Aminicenantota</taxon>
        <taxon>Candidatus Aminicenantia</taxon>
        <taxon>Candidatus Aminicenantales</taxon>
        <taxon>Candidatus Saccharicenantaceae</taxon>
        <taxon>Candidatus Saccharicenans</taxon>
    </lineage>
</organism>
<name>A0A3E2BJP5_9BACT</name>
<protein>
    <submittedName>
        <fullName evidence="6">ABC transporter ATP-binding protein</fullName>
    </submittedName>
</protein>
<gene>
    <name evidence="6" type="ORF">OP8BY_1480</name>
</gene>
<dbReference type="CDD" id="cd03230">
    <property type="entry name" value="ABC_DR_subfamily_A"/>
    <property type="match status" value="1"/>
</dbReference>
<sequence>MSAVIEARNLSRWYGNVLGISEITLDIEPGITALLGPNGAGKSTFMKIITGQLKANIGQVRIFGQPVWNNRHIFRRLGFCPESDAFYEELNGLEFLTGLLSLYGYDRKECLDRANRALELVELKDVSRRPIRSYSRGMRQRIKIAQTIAHDPEILILDEPLSGLDPLGKRRIIRLIREFRDAGKTVVVSSHVLPEVEALTSEIILIHNGKILARGDIHFIRELLDSHPHMIRVKSPQYRELARLLAAEEYVLNITFEPEASAVVFETHHRDRFFNRLNELVLDPGLDLEEITSPDDNLQAVFDYLVGR</sequence>
<evidence type="ECO:0000256" key="2">
    <source>
        <dbReference type="ARBA" id="ARBA00022448"/>
    </source>
</evidence>
<evidence type="ECO:0000256" key="4">
    <source>
        <dbReference type="ARBA" id="ARBA00022840"/>
    </source>
</evidence>
<dbReference type="SMART" id="SM00382">
    <property type="entry name" value="AAA"/>
    <property type="match status" value="1"/>
</dbReference>
<keyword evidence="4 6" id="KW-0067">ATP-binding</keyword>
<evidence type="ECO:0000313" key="7">
    <source>
        <dbReference type="Proteomes" id="UP000257323"/>
    </source>
</evidence>
<dbReference type="Gene3D" id="3.40.50.300">
    <property type="entry name" value="P-loop containing nucleotide triphosphate hydrolases"/>
    <property type="match status" value="1"/>
</dbReference>
<dbReference type="SUPFAM" id="SSF52540">
    <property type="entry name" value="P-loop containing nucleoside triphosphate hydrolases"/>
    <property type="match status" value="1"/>
</dbReference>
<dbReference type="InterPro" id="IPR003593">
    <property type="entry name" value="AAA+_ATPase"/>
</dbReference>
<evidence type="ECO:0000256" key="3">
    <source>
        <dbReference type="ARBA" id="ARBA00022741"/>
    </source>
</evidence>
<proteinExistence type="inferred from homology"/>
<feature type="domain" description="ABC transporter" evidence="5">
    <location>
        <begin position="5"/>
        <end position="233"/>
    </location>
</feature>
<dbReference type="GO" id="GO:0005524">
    <property type="term" value="F:ATP binding"/>
    <property type="evidence" value="ECO:0007669"/>
    <property type="project" value="UniProtKB-KW"/>
</dbReference>
<dbReference type="PROSITE" id="PS50893">
    <property type="entry name" value="ABC_TRANSPORTER_2"/>
    <property type="match status" value="1"/>
</dbReference>
<dbReference type="Proteomes" id="UP000257323">
    <property type="component" value="Unassembled WGS sequence"/>
</dbReference>
<keyword evidence="3" id="KW-0547">Nucleotide-binding</keyword>
<comment type="caution">
    <text evidence="6">The sequence shown here is derived from an EMBL/GenBank/DDBJ whole genome shotgun (WGS) entry which is preliminary data.</text>
</comment>
<comment type="similarity">
    <text evidence="1">Belongs to the ABC transporter superfamily.</text>
</comment>
<evidence type="ECO:0000256" key="1">
    <source>
        <dbReference type="ARBA" id="ARBA00005417"/>
    </source>
</evidence>
<evidence type="ECO:0000313" key="6">
    <source>
        <dbReference type="EMBL" id="RFT14882.1"/>
    </source>
</evidence>
<dbReference type="InterPro" id="IPR027417">
    <property type="entry name" value="P-loop_NTPase"/>
</dbReference>
<dbReference type="InterPro" id="IPR003439">
    <property type="entry name" value="ABC_transporter-like_ATP-bd"/>
</dbReference>
<keyword evidence="2" id="KW-0813">Transport</keyword>
<dbReference type="Pfam" id="PF00005">
    <property type="entry name" value="ABC_tran"/>
    <property type="match status" value="1"/>
</dbReference>
<reference evidence="6 7" key="1">
    <citation type="submission" date="2018-08" db="EMBL/GenBank/DDBJ databases">
        <title>Genome analysis of the thermophilic bacterium of the candidate phylum Aminicenantes from deep subsurface aquifer revealed its physiology and ecological role.</title>
        <authorList>
            <person name="Kadnikov V.V."/>
            <person name="Mardanov A.V."/>
            <person name="Beletsky A.V."/>
            <person name="Karnachuk O.V."/>
            <person name="Ravin N.V."/>
        </authorList>
    </citation>
    <scope>NUCLEOTIDE SEQUENCE [LARGE SCALE GENOMIC DNA]</scope>
    <source>
        <strain evidence="6">BY38</strain>
    </source>
</reference>
<dbReference type="PANTHER" id="PTHR43335:SF11">
    <property type="entry name" value="ABC TRANSPORTER RELATED"/>
    <property type="match status" value="1"/>
</dbReference>
<dbReference type="PANTHER" id="PTHR43335">
    <property type="entry name" value="ABC TRANSPORTER, ATP-BINDING PROTEIN"/>
    <property type="match status" value="1"/>
</dbReference>